<dbReference type="GO" id="GO:0016787">
    <property type="term" value="F:hydrolase activity"/>
    <property type="evidence" value="ECO:0007669"/>
    <property type="project" value="UniProtKB-KW"/>
</dbReference>
<comment type="cofactor">
    <cofactor evidence="5">
        <name>Mg(2+)</name>
        <dbReference type="ChEBI" id="CHEBI:18420"/>
    </cofactor>
</comment>
<evidence type="ECO:0000313" key="8">
    <source>
        <dbReference type="Proteomes" id="UP000295122"/>
    </source>
</evidence>
<evidence type="ECO:0000256" key="5">
    <source>
        <dbReference type="HAMAP-Rule" id="MF_00265"/>
    </source>
</evidence>
<name>A0A4R7BW84_9HYPH</name>
<dbReference type="AlphaFoldDB" id="A0A4R7BW84"/>
<proteinExistence type="inferred from homology"/>
<gene>
    <name evidence="5" type="primary">vapC</name>
    <name evidence="7" type="ORF">EV668_2657</name>
</gene>
<keyword evidence="5" id="KW-0460">Magnesium</keyword>
<comment type="caution">
    <text evidence="7">The sequence shown here is derived from an EMBL/GenBank/DDBJ whole genome shotgun (WGS) entry which is preliminary data.</text>
</comment>
<dbReference type="SUPFAM" id="SSF88723">
    <property type="entry name" value="PIN domain-like"/>
    <property type="match status" value="1"/>
</dbReference>
<dbReference type="Gene3D" id="3.40.50.1010">
    <property type="entry name" value="5'-nuclease"/>
    <property type="match status" value="1"/>
</dbReference>
<evidence type="ECO:0000313" key="7">
    <source>
        <dbReference type="EMBL" id="TDR89821.1"/>
    </source>
</evidence>
<comment type="function">
    <text evidence="5">Toxic component of a toxin-antitoxin (TA) system. An RNase.</text>
</comment>
<dbReference type="InterPro" id="IPR029060">
    <property type="entry name" value="PIN-like_dom_sf"/>
</dbReference>
<dbReference type="GO" id="GO:0000287">
    <property type="term" value="F:magnesium ion binding"/>
    <property type="evidence" value="ECO:0007669"/>
    <property type="project" value="UniProtKB-UniRule"/>
</dbReference>
<feature type="domain" description="PIN" evidence="6">
    <location>
        <begin position="20"/>
        <end position="141"/>
    </location>
</feature>
<dbReference type="GO" id="GO:0090729">
    <property type="term" value="F:toxin activity"/>
    <property type="evidence" value="ECO:0007669"/>
    <property type="project" value="UniProtKB-KW"/>
</dbReference>
<evidence type="ECO:0000256" key="2">
    <source>
        <dbReference type="ARBA" id="ARBA00022722"/>
    </source>
</evidence>
<dbReference type="EC" id="3.1.-.-" evidence="5"/>
<keyword evidence="2 5" id="KW-0540">Nuclease</keyword>
<dbReference type="CDD" id="cd09854">
    <property type="entry name" value="PIN_VapC-like"/>
    <property type="match status" value="1"/>
</dbReference>
<dbReference type="EMBL" id="SNZR01000013">
    <property type="protein sequence ID" value="TDR89821.1"/>
    <property type="molecule type" value="Genomic_DNA"/>
</dbReference>
<comment type="similarity">
    <text evidence="5">Belongs to the PINc/VapC protein family.</text>
</comment>
<dbReference type="Proteomes" id="UP000295122">
    <property type="component" value="Unassembled WGS sequence"/>
</dbReference>
<organism evidence="7 8">
    <name type="scientific">Enterovirga rhinocerotis</name>
    <dbReference type="NCBI Taxonomy" id="1339210"/>
    <lineage>
        <taxon>Bacteria</taxon>
        <taxon>Pseudomonadati</taxon>
        <taxon>Pseudomonadota</taxon>
        <taxon>Alphaproteobacteria</taxon>
        <taxon>Hyphomicrobiales</taxon>
        <taxon>Methylobacteriaceae</taxon>
        <taxon>Enterovirga</taxon>
    </lineage>
</organism>
<evidence type="ECO:0000256" key="1">
    <source>
        <dbReference type="ARBA" id="ARBA00022649"/>
    </source>
</evidence>
<dbReference type="GO" id="GO:0004540">
    <property type="term" value="F:RNA nuclease activity"/>
    <property type="evidence" value="ECO:0007669"/>
    <property type="project" value="InterPro"/>
</dbReference>
<dbReference type="Pfam" id="PF01850">
    <property type="entry name" value="PIN"/>
    <property type="match status" value="1"/>
</dbReference>
<dbReference type="InterPro" id="IPR002716">
    <property type="entry name" value="PIN_dom"/>
</dbReference>
<evidence type="ECO:0000256" key="4">
    <source>
        <dbReference type="ARBA" id="ARBA00022801"/>
    </source>
</evidence>
<feature type="binding site" evidence="5">
    <location>
        <position position="23"/>
    </location>
    <ligand>
        <name>Mg(2+)</name>
        <dbReference type="ChEBI" id="CHEBI:18420"/>
    </ligand>
</feature>
<accession>A0A4R7BW84</accession>
<keyword evidence="4 5" id="KW-0378">Hydrolase</keyword>
<evidence type="ECO:0000256" key="3">
    <source>
        <dbReference type="ARBA" id="ARBA00022723"/>
    </source>
</evidence>
<keyword evidence="1 5" id="KW-1277">Toxin-antitoxin system</keyword>
<feature type="binding site" evidence="5">
    <location>
        <position position="117"/>
    </location>
    <ligand>
        <name>Mg(2+)</name>
        <dbReference type="ChEBI" id="CHEBI:18420"/>
    </ligand>
</feature>
<keyword evidence="5" id="KW-0800">Toxin</keyword>
<evidence type="ECO:0000259" key="6">
    <source>
        <dbReference type="Pfam" id="PF01850"/>
    </source>
</evidence>
<sequence length="159" mass="17114">MVAARRPIGSGPVAVSDRPVYLDTNILIYAMESAGEDGDWARRWLTEIDGGRISAVTSELSLVEVLPHPLAHGRGAIADSYRRLLVSRPTFRIAPVSRAVLMRAAEFRASSGSATPDAIHIATALTEGCGAFLTRDERLRQKLPAGLGRPDLTDVTSFC</sequence>
<keyword evidence="3 5" id="KW-0479">Metal-binding</keyword>
<protein>
    <recommendedName>
        <fullName evidence="5">Ribonuclease VapC</fullName>
        <shortName evidence="5">RNase VapC</shortName>
        <ecNumber evidence="5">3.1.-.-</ecNumber>
    </recommendedName>
    <alternativeName>
        <fullName evidence="5">Toxin VapC</fullName>
    </alternativeName>
</protein>
<reference evidence="7 8" key="1">
    <citation type="submission" date="2019-03" db="EMBL/GenBank/DDBJ databases">
        <title>Genomic Encyclopedia of Type Strains, Phase IV (KMG-IV): sequencing the most valuable type-strain genomes for metagenomic binning, comparative biology and taxonomic classification.</title>
        <authorList>
            <person name="Goeker M."/>
        </authorList>
    </citation>
    <scope>NUCLEOTIDE SEQUENCE [LARGE SCALE GENOMIC DNA]</scope>
    <source>
        <strain evidence="7 8">DSM 25903</strain>
    </source>
</reference>
<dbReference type="HAMAP" id="MF_00265">
    <property type="entry name" value="VapC_Nob1"/>
    <property type="match status" value="1"/>
</dbReference>
<keyword evidence="8" id="KW-1185">Reference proteome</keyword>
<dbReference type="InterPro" id="IPR022907">
    <property type="entry name" value="VapC_family"/>
</dbReference>